<proteinExistence type="predicted"/>
<evidence type="ECO:0000313" key="1">
    <source>
        <dbReference type="EMBL" id="KAH8508682.1"/>
    </source>
</evidence>
<sequence>MVCIKACAIIDGAEGFTLSGHPWILFYTELTFKTLSIRSKTKNQGAATSCQIANALVFVSPGNQVGVGSPGEDLNQHPSDSLSCMSEEHGECGLVDALAVAISHFKMLEPKRSRLCGPTGPIEQQCSSNISANNLCRAF</sequence>
<evidence type="ECO:0000313" key="2">
    <source>
        <dbReference type="Proteomes" id="UP000807159"/>
    </source>
</evidence>
<reference evidence="1" key="1">
    <citation type="journal article" date="2021" name="J. Hered.">
        <title>Genome Assembly of Salicaceae Populus deltoides (Eastern Cottonwood) I-69 Based on Nanopore Sequencing and Hi-C Technologies.</title>
        <authorList>
            <person name="Bai S."/>
            <person name="Wu H."/>
            <person name="Zhang J."/>
            <person name="Pan Z."/>
            <person name="Zhao W."/>
            <person name="Li Z."/>
            <person name="Tong C."/>
        </authorList>
    </citation>
    <scope>NUCLEOTIDE SEQUENCE</scope>
    <source>
        <tissue evidence="1">Leaf</tissue>
    </source>
</reference>
<keyword evidence="2" id="KW-1185">Reference proteome</keyword>
<dbReference type="AlphaFoldDB" id="A0A8T2YUJ1"/>
<comment type="caution">
    <text evidence="1">The sequence shown here is derived from an EMBL/GenBank/DDBJ whole genome shotgun (WGS) entry which is preliminary data.</text>
</comment>
<gene>
    <name evidence="1" type="ORF">H0E87_010719</name>
</gene>
<organism evidence="1 2">
    <name type="scientific">Populus deltoides</name>
    <name type="common">Eastern poplar</name>
    <name type="synonym">Eastern cottonwood</name>
    <dbReference type="NCBI Taxonomy" id="3696"/>
    <lineage>
        <taxon>Eukaryota</taxon>
        <taxon>Viridiplantae</taxon>
        <taxon>Streptophyta</taxon>
        <taxon>Embryophyta</taxon>
        <taxon>Tracheophyta</taxon>
        <taxon>Spermatophyta</taxon>
        <taxon>Magnoliopsida</taxon>
        <taxon>eudicotyledons</taxon>
        <taxon>Gunneridae</taxon>
        <taxon>Pentapetalae</taxon>
        <taxon>rosids</taxon>
        <taxon>fabids</taxon>
        <taxon>Malpighiales</taxon>
        <taxon>Salicaceae</taxon>
        <taxon>Saliceae</taxon>
        <taxon>Populus</taxon>
    </lineage>
</organism>
<dbReference type="Proteomes" id="UP000807159">
    <property type="component" value="Chromosome 5"/>
</dbReference>
<protein>
    <submittedName>
        <fullName evidence="1">Uncharacterized protein</fullName>
    </submittedName>
</protein>
<name>A0A8T2YUJ1_POPDE</name>
<accession>A0A8T2YUJ1</accession>
<dbReference type="EMBL" id="JACEGQ020000005">
    <property type="protein sequence ID" value="KAH8508682.1"/>
    <property type="molecule type" value="Genomic_DNA"/>
</dbReference>